<evidence type="ECO:0000313" key="2">
    <source>
        <dbReference type="EMBL" id="KAK2563140.1"/>
    </source>
</evidence>
<dbReference type="Proteomes" id="UP001249851">
    <property type="component" value="Unassembled WGS sequence"/>
</dbReference>
<organism evidence="2 3">
    <name type="scientific">Acropora cervicornis</name>
    <name type="common">Staghorn coral</name>
    <dbReference type="NCBI Taxonomy" id="6130"/>
    <lineage>
        <taxon>Eukaryota</taxon>
        <taxon>Metazoa</taxon>
        <taxon>Cnidaria</taxon>
        <taxon>Anthozoa</taxon>
        <taxon>Hexacorallia</taxon>
        <taxon>Scleractinia</taxon>
        <taxon>Astrocoeniina</taxon>
        <taxon>Acroporidae</taxon>
        <taxon>Acropora</taxon>
    </lineage>
</organism>
<feature type="transmembrane region" description="Helical" evidence="1">
    <location>
        <begin position="676"/>
        <end position="697"/>
    </location>
</feature>
<feature type="transmembrane region" description="Helical" evidence="1">
    <location>
        <begin position="574"/>
        <end position="598"/>
    </location>
</feature>
<dbReference type="EMBL" id="JARQWQ010000026">
    <property type="protein sequence ID" value="KAK2563140.1"/>
    <property type="molecule type" value="Genomic_DNA"/>
</dbReference>
<keyword evidence="3" id="KW-1185">Reference proteome</keyword>
<feature type="transmembrane region" description="Helical" evidence="1">
    <location>
        <begin position="871"/>
        <end position="890"/>
    </location>
</feature>
<feature type="transmembrane region" description="Helical" evidence="1">
    <location>
        <begin position="154"/>
        <end position="172"/>
    </location>
</feature>
<dbReference type="AlphaFoldDB" id="A0AAD9QLG4"/>
<feature type="transmembrane region" description="Helical" evidence="1">
    <location>
        <begin position="527"/>
        <end position="544"/>
    </location>
</feature>
<reference evidence="2" key="2">
    <citation type="journal article" date="2023" name="Science">
        <title>Genomic signatures of disease resistance in endangered staghorn corals.</title>
        <authorList>
            <person name="Vollmer S.V."/>
            <person name="Selwyn J.D."/>
            <person name="Despard B.A."/>
            <person name="Roesel C.L."/>
        </authorList>
    </citation>
    <scope>NUCLEOTIDE SEQUENCE</scope>
    <source>
        <strain evidence="2">K2</strain>
    </source>
</reference>
<keyword evidence="1" id="KW-1133">Transmembrane helix</keyword>
<protein>
    <submittedName>
        <fullName evidence="2">Uncharacterized protein</fullName>
    </submittedName>
</protein>
<evidence type="ECO:0000313" key="3">
    <source>
        <dbReference type="Proteomes" id="UP001249851"/>
    </source>
</evidence>
<accession>A0AAD9QLG4</accession>
<reference evidence="2" key="1">
    <citation type="journal article" date="2023" name="G3 (Bethesda)">
        <title>Whole genome assembly and annotation of the endangered Caribbean coral Acropora cervicornis.</title>
        <authorList>
            <person name="Selwyn J.D."/>
            <person name="Vollmer S.V."/>
        </authorList>
    </citation>
    <scope>NUCLEOTIDE SEQUENCE</scope>
    <source>
        <strain evidence="2">K2</strain>
    </source>
</reference>
<feature type="transmembrane region" description="Helical" evidence="1">
    <location>
        <begin position="786"/>
        <end position="811"/>
    </location>
</feature>
<comment type="caution">
    <text evidence="2">The sequence shown here is derived from an EMBL/GenBank/DDBJ whole genome shotgun (WGS) entry which is preliminary data.</text>
</comment>
<name>A0AAD9QLG4_ACRCE</name>
<feature type="transmembrane region" description="Helical" evidence="1">
    <location>
        <begin position="207"/>
        <end position="227"/>
    </location>
</feature>
<feature type="transmembrane region" description="Helical" evidence="1">
    <location>
        <begin position="112"/>
        <end position="129"/>
    </location>
</feature>
<proteinExistence type="predicted"/>
<feature type="transmembrane region" description="Helical" evidence="1">
    <location>
        <begin position="618"/>
        <end position="638"/>
    </location>
</feature>
<sequence length="896" mass="102934">MADAADLLANNARRRARVVLGQPGNQGDGEEEPAPEFTLLKMYLRVTALWCPSKAVVEEEAVGKKFEVIKTISRLTILCGLILIYFYELGIFGNQTLVEKEYNETVTTIKNIIWSSRMPVMYVFVMFYFPKRHLESLLKEVKLTSQCWRKAKKAIYKSFFAVVVFAFLFPLSSKVVQMTLHRSEETHENFKPKEICKSLVFSALSRFFSLPIIFVFILVVCIISSDIRLFKEQVQKWSGTKEEARNRFIDIKLVIRNAQKAFQPFLITQLVFLCVLLLPSIFSVAERFQTEATNKNTPTDAMNIQEASRSGVDTKHAIFANSTARRLMRLKGDKTVVIDRLPPSLKVMNRSLQGWSQEPKEHTEHQTTSKWGILKVVCSCLSDFLEMFIVYSFPLVLLTRLHNKMTSLKEVVQNLKFSEQTENAYLFRERKVLKEMLKELSSGKGIQILRMDLSGVKAMYLRLTGLWYPSKAAVEEEAIWKEVVKTFVQLIILGGLILNYCYELGAFHSHTLVEKEYIETVTTVKNIIWFSRMPVMFTLGMFYFRKRHLYNLLQKVNTSALRWGKAKKAIKTSFFAVIAFAFVVPLSSKGIQMIMYVQGKRHQDFTHKEIITSLGFSALARFFSLPIVFVFVLVVCIISSDARHFKRAIQEWTNGEEKARNRFINIKRVIERAQKAFQPFLVTQLVFLCVLLLPSIFSVVERFQDEATYKMTQLGPSNIKKASRNDVNTGNAIFVNSTASSLRLEEGEGLHSIRPPQLFTVMKSREQAWLREVTEQTKLETSWQGIIIVFCGGLSDFLEMFIVYSLPLVLLTRLHNTMTTLPEVVQNLEFAEQIEKGFLFQGRRVLKDILKDLLSAKGIQILRMNLTGVKAVFITLLMPFLTTAFNLLFLDVKLKS</sequence>
<keyword evidence="1" id="KW-0472">Membrane</keyword>
<feature type="transmembrane region" description="Helical" evidence="1">
    <location>
        <begin position="487"/>
        <end position="507"/>
    </location>
</feature>
<evidence type="ECO:0000256" key="1">
    <source>
        <dbReference type="SAM" id="Phobius"/>
    </source>
</evidence>
<keyword evidence="1" id="KW-0812">Transmembrane</keyword>
<gene>
    <name evidence="2" type="ORF">P5673_013483</name>
</gene>
<feature type="transmembrane region" description="Helical" evidence="1">
    <location>
        <begin position="75"/>
        <end position="92"/>
    </location>
</feature>